<dbReference type="AlphaFoldDB" id="A0A1H6AEG4"/>
<dbReference type="SUPFAM" id="SSF51735">
    <property type="entry name" value="NAD(P)-binding Rossmann-fold domains"/>
    <property type="match status" value="1"/>
</dbReference>
<organism evidence="2 5">
    <name type="scientific">Saccharopolyspora kobensis</name>
    <dbReference type="NCBI Taxonomy" id="146035"/>
    <lineage>
        <taxon>Bacteria</taxon>
        <taxon>Bacillati</taxon>
        <taxon>Actinomycetota</taxon>
        <taxon>Actinomycetes</taxon>
        <taxon>Pseudonocardiales</taxon>
        <taxon>Pseudonocardiaceae</taxon>
        <taxon>Saccharopolyspora</taxon>
    </lineage>
</organism>
<evidence type="ECO:0000313" key="2">
    <source>
        <dbReference type="EMBL" id="SEG46554.1"/>
    </source>
</evidence>
<reference evidence="4 5" key="1">
    <citation type="submission" date="2016-10" db="EMBL/GenBank/DDBJ databases">
        <authorList>
            <person name="Varghese N."/>
            <person name="Submissions S."/>
        </authorList>
    </citation>
    <scope>NUCLEOTIDE SEQUENCE [LARGE SCALE GENOMIC DNA]</scope>
    <source>
        <strain evidence="5">ATCC 20501</strain>
        <strain evidence="3 4">CGMCC 4.3529</strain>
    </source>
</reference>
<accession>A0A1H6AEG4</accession>
<dbReference type="RefSeq" id="WP_235863768.1">
    <property type="nucleotide sequence ID" value="NZ_FNVB01000003.1"/>
</dbReference>
<dbReference type="GO" id="GO:0005737">
    <property type="term" value="C:cytoplasm"/>
    <property type="evidence" value="ECO:0007669"/>
    <property type="project" value="TreeGrafter"/>
</dbReference>
<dbReference type="SMR" id="A0A1H6AEG4"/>
<evidence type="ECO:0000313" key="3">
    <source>
        <dbReference type="EMBL" id="SFE54785.1"/>
    </source>
</evidence>
<dbReference type="EMBL" id="FNVB01000003">
    <property type="protein sequence ID" value="SEG46554.1"/>
    <property type="molecule type" value="Genomic_DNA"/>
</dbReference>
<keyword evidence="4" id="KW-1185">Reference proteome</keyword>
<reference evidence="2" key="2">
    <citation type="submission" date="2016-10" db="EMBL/GenBank/DDBJ databases">
        <authorList>
            <person name="de Groot N.N."/>
        </authorList>
    </citation>
    <scope>NUCLEOTIDE SEQUENCE [LARGE SCALE GENOMIC DNA]</scope>
    <source>
        <strain evidence="2">ATCC 20501</strain>
    </source>
</reference>
<evidence type="ECO:0000313" key="4">
    <source>
        <dbReference type="Proteomes" id="UP000199690"/>
    </source>
</evidence>
<gene>
    <name evidence="2" type="ORF">SAMN02982929_02266</name>
    <name evidence="3" type="ORF">SAMN05216506_112100</name>
</gene>
<dbReference type="GO" id="GO:0004029">
    <property type="term" value="F:aldehyde dehydrogenase (NAD+) activity"/>
    <property type="evidence" value="ECO:0007669"/>
    <property type="project" value="TreeGrafter"/>
</dbReference>
<sequence length="355" mass="38835">MNAPARAQRVVVVGGTGNIGTSAIQALEQDAAVGTIVSLSRREPRGAGEKVQWERADITTDDLAARFAEADVVIHLAWIFQPTHDPITTWRNNVLGTIRVCEAVAAAGVRHLVYASSIAAYSPGPHERPVDESWPTHGWPGSAYSREKAYLERYLDFFELQHPEMQVTRMRTAFCFKPESASQQRRLFMGPLVINRLVRPDLLPALPTPSGMRFQAVHSDDVGEAYRLAALSSSSGAFNVAAEPLIDARVLGELLGTHTMALPSQVARSALSTAWKLHLVPASPDLFDAFLRLPIMDTSRAREELGWTPRRSSTEAVADFLRGLQKAAGGSTPPLKRRARGGRIREFATGVGQRQ</sequence>
<proteinExistence type="predicted"/>
<evidence type="ECO:0000259" key="1">
    <source>
        <dbReference type="Pfam" id="PF01370"/>
    </source>
</evidence>
<dbReference type="PANTHER" id="PTHR48079">
    <property type="entry name" value="PROTEIN YEEZ"/>
    <property type="match status" value="1"/>
</dbReference>
<evidence type="ECO:0000313" key="5">
    <source>
        <dbReference type="Proteomes" id="UP000236729"/>
    </source>
</evidence>
<feature type="domain" description="NAD-dependent epimerase/dehydratase" evidence="1">
    <location>
        <begin position="10"/>
        <end position="241"/>
    </location>
</feature>
<dbReference type="InterPro" id="IPR051783">
    <property type="entry name" value="NAD(P)-dependent_oxidoreduct"/>
</dbReference>
<dbReference type="Pfam" id="PF01370">
    <property type="entry name" value="Epimerase"/>
    <property type="match status" value="1"/>
</dbReference>
<dbReference type="CDD" id="cd05240">
    <property type="entry name" value="UDP_G4E_3_SDR_e"/>
    <property type="match status" value="1"/>
</dbReference>
<dbReference type="InterPro" id="IPR001509">
    <property type="entry name" value="Epimerase_deHydtase"/>
</dbReference>
<dbReference type="EMBL" id="FOME01000012">
    <property type="protein sequence ID" value="SFE54785.1"/>
    <property type="molecule type" value="Genomic_DNA"/>
</dbReference>
<dbReference type="Proteomes" id="UP000236729">
    <property type="component" value="Unassembled WGS sequence"/>
</dbReference>
<dbReference type="Proteomes" id="UP000199690">
    <property type="component" value="Unassembled WGS sequence"/>
</dbReference>
<dbReference type="InterPro" id="IPR036291">
    <property type="entry name" value="NAD(P)-bd_dom_sf"/>
</dbReference>
<protein>
    <submittedName>
        <fullName evidence="2">Nucleoside-diphosphate-sugar epimerase</fullName>
    </submittedName>
</protein>
<dbReference type="PANTHER" id="PTHR48079:SF6">
    <property type="entry name" value="NAD(P)-BINDING DOMAIN-CONTAINING PROTEIN-RELATED"/>
    <property type="match status" value="1"/>
</dbReference>
<name>A0A1H6AEG4_9PSEU</name>
<accession>A0A1I2BF53</accession>
<dbReference type="Gene3D" id="3.40.50.720">
    <property type="entry name" value="NAD(P)-binding Rossmann-like Domain"/>
    <property type="match status" value="1"/>
</dbReference>